<dbReference type="AlphaFoldDB" id="A0AAW8Q401"/>
<dbReference type="PANTHER" id="PTHR37946">
    <property type="entry name" value="SLL1969 PROTEIN"/>
    <property type="match status" value="1"/>
</dbReference>
<protein>
    <submittedName>
        <fullName evidence="2">Triacylglycerol lipase</fullName>
    </submittedName>
</protein>
<sequence>MTKLKSRLESLGFEAEVITYSSLRIDREGLFDRIDAALSPQEGNVLVGHSLGGVLSLEYLKSRPKPLEAVSHVVTLGSPLRGARVAQKLIDLNLGSLLGNAKDNGLIPHEVDKWEGEQAVGSIAGNIKIGALALLGEGGGESDGTVRLEETIIHGLADHKVIRASHTSMIYQEETANLIGNFLKNAKF</sequence>
<feature type="domain" description="GPI inositol-deacylase PGAP1-like alpha/beta" evidence="1">
    <location>
        <begin position="44"/>
        <end position="159"/>
    </location>
</feature>
<dbReference type="SUPFAM" id="SSF53474">
    <property type="entry name" value="alpha/beta-Hydrolases"/>
    <property type="match status" value="1"/>
</dbReference>
<dbReference type="Gene3D" id="3.40.50.1820">
    <property type="entry name" value="alpha/beta hydrolase"/>
    <property type="match status" value="1"/>
</dbReference>
<dbReference type="Proteomes" id="UP001253193">
    <property type="component" value="Unassembled WGS sequence"/>
</dbReference>
<dbReference type="InterPro" id="IPR029058">
    <property type="entry name" value="AB_hydrolase_fold"/>
</dbReference>
<evidence type="ECO:0000259" key="1">
    <source>
        <dbReference type="Pfam" id="PF07819"/>
    </source>
</evidence>
<reference evidence="2" key="1">
    <citation type="submission" date="2023-06" db="EMBL/GenBank/DDBJ databases">
        <title>Genomic Diversity of Vibrio spp. and Metagenomic Analysis of Pathogens in Florida Gulf Coastal Waters Following Hurricane Ian.</title>
        <authorList>
            <person name="Brumfield K.D."/>
        </authorList>
    </citation>
    <scope>NUCLEOTIDE SEQUENCE</scope>
    <source>
        <strain evidence="2">WBS2B-138</strain>
    </source>
</reference>
<evidence type="ECO:0000313" key="3">
    <source>
        <dbReference type="Proteomes" id="UP001253193"/>
    </source>
</evidence>
<proteinExistence type="predicted"/>
<accession>A0AAW8Q401</accession>
<gene>
    <name evidence="2" type="ORF">QX249_10915</name>
</gene>
<dbReference type="Pfam" id="PF07819">
    <property type="entry name" value="PGAP1"/>
    <property type="match status" value="1"/>
</dbReference>
<dbReference type="InterPro" id="IPR012908">
    <property type="entry name" value="PGAP1-ab_dom-like"/>
</dbReference>
<evidence type="ECO:0000313" key="2">
    <source>
        <dbReference type="EMBL" id="MDS1821173.1"/>
    </source>
</evidence>
<dbReference type="PANTHER" id="PTHR37946:SF1">
    <property type="entry name" value="SLL1969 PROTEIN"/>
    <property type="match status" value="1"/>
</dbReference>
<organism evidence="2 3">
    <name type="scientific">Vibrio parahaemolyticus</name>
    <dbReference type="NCBI Taxonomy" id="670"/>
    <lineage>
        <taxon>Bacteria</taxon>
        <taxon>Pseudomonadati</taxon>
        <taxon>Pseudomonadota</taxon>
        <taxon>Gammaproteobacteria</taxon>
        <taxon>Vibrionales</taxon>
        <taxon>Vibrionaceae</taxon>
        <taxon>Vibrio</taxon>
    </lineage>
</organism>
<dbReference type="GO" id="GO:0016788">
    <property type="term" value="F:hydrolase activity, acting on ester bonds"/>
    <property type="evidence" value="ECO:0007669"/>
    <property type="project" value="InterPro"/>
</dbReference>
<name>A0AAW8Q401_VIBPH</name>
<dbReference type="RefSeq" id="WP_311020030.1">
    <property type="nucleotide sequence ID" value="NZ_JAUHGG010000003.1"/>
</dbReference>
<dbReference type="EMBL" id="JAUHGG010000003">
    <property type="protein sequence ID" value="MDS1821173.1"/>
    <property type="molecule type" value="Genomic_DNA"/>
</dbReference>
<comment type="caution">
    <text evidence="2">The sequence shown here is derived from an EMBL/GenBank/DDBJ whole genome shotgun (WGS) entry which is preliminary data.</text>
</comment>